<organism evidence="2 3">
    <name type="scientific">Candidatus Magnetobacterium casense</name>
    <dbReference type="NCBI Taxonomy" id="1455061"/>
    <lineage>
        <taxon>Bacteria</taxon>
        <taxon>Pseudomonadati</taxon>
        <taxon>Nitrospirota</taxon>
        <taxon>Thermodesulfovibrionia</taxon>
        <taxon>Thermodesulfovibrionales</taxon>
        <taxon>Candidatus Magnetobacteriaceae</taxon>
        <taxon>Candidatus Magnetobacterium</taxon>
    </lineage>
</organism>
<reference evidence="2 3" key="1">
    <citation type="journal article" date="2020" name="J Geophys Res Biogeosci">
        <title>Magnetotaxis as an Adaptation to Enable Bacterial Shuttling of Microbial Sulfur and Sulfur Cycling Across Aquatic Oxic#Anoxic Interfaces.</title>
        <authorList>
            <person name="Li J."/>
            <person name="Liu P."/>
            <person name="Wang J."/>
            <person name="Roberts A.P."/>
            <person name="Pan Y."/>
        </authorList>
    </citation>
    <scope>NUCLEOTIDE SEQUENCE [LARGE SCALE GENOMIC DNA]</scope>
    <source>
        <strain evidence="2 3">MYR-1_YQ</strain>
    </source>
</reference>
<keyword evidence="3" id="KW-1185">Reference proteome</keyword>
<dbReference type="SUPFAM" id="SSF88723">
    <property type="entry name" value="PIN domain-like"/>
    <property type="match status" value="1"/>
</dbReference>
<comment type="caution">
    <text evidence="2">The sequence shown here is derived from an EMBL/GenBank/DDBJ whole genome shotgun (WGS) entry which is preliminary data.</text>
</comment>
<dbReference type="InterPro" id="IPR029060">
    <property type="entry name" value="PIN-like_dom_sf"/>
</dbReference>
<feature type="domain" description="PIN" evidence="1">
    <location>
        <begin position="8"/>
        <end position="135"/>
    </location>
</feature>
<dbReference type="EMBL" id="JABXWD010000259">
    <property type="protein sequence ID" value="MBV6342454.1"/>
    <property type="molecule type" value="Genomic_DNA"/>
</dbReference>
<accession>A0ABS6S0R2</accession>
<sequence length="144" mass="16728">MTRHRPLVFTDTSALVAFFSKTDSCHLQAIISLDVIKKHKIKLVISDYVFDETITTILVKGGHRLAVQVGDIILNGHIFEIAEIDATLKKQAWDYFKKHSDKTYSFTDCTSFVLMNDRDIVHYFSFDEDFKRAGFVDFYECYKQ</sequence>
<dbReference type="Gene3D" id="3.40.50.1010">
    <property type="entry name" value="5'-nuclease"/>
    <property type="match status" value="1"/>
</dbReference>
<proteinExistence type="predicted"/>
<dbReference type="PANTHER" id="PTHR42188">
    <property type="entry name" value="23S RRNA-SPECIFIC ENDONUCLEASE VAPC20"/>
    <property type="match status" value="1"/>
</dbReference>
<dbReference type="PANTHER" id="PTHR42188:SF1">
    <property type="entry name" value="23S RRNA-SPECIFIC ENDONUCLEASE VAPC20"/>
    <property type="match status" value="1"/>
</dbReference>
<dbReference type="Pfam" id="PF01850">
    <property type="entry name" value="PIN"/>
    <property type="match status" value="1"/>
</dbReference>
<evidence type="ECO:0000313" key="2">
    <source>
        <dbReference type="EMBL" id="MBV6342454.1"/>
    </source>
</evidence>
<dbReference type="RefSeq" id="WP_218253073.1">
    <property type="nucleotide sequence ID" value="NZ_JABXWD010000259.1"/>
</dbReference>
<dbReference type="InterPro" id="IPR002716">
    <property type="entry name" value="PIN_dom"/>
</dbReference>
<protein>
    <submittedName>
        <fullName evidence="2">PIN domain-containing protein</fullName>
    </submittedName>
</protein>
<evidence type="ECO:0000313" key="3">
    <source>
        <dbReference type="Proteomes" id="UP001196980"/>
    </source>
</evidence>
<dbReference type="Proteomes" id="UP001196980">
    <property type="component" value="Unassembled WGS sequence"/>
</dbReference>
<dbReference type="InterPro" id="IPR039018">
    <property type="entry name" value="VapC20-like"/>
</dbReference>
<gene>
    <name evidence="2" type="ORF">HWQ67_12745</name>
</gene>
<evidence type="ECO:0000259" key="1">
    <source>
        <dbReference type="Pfam" id="PF01850"/>
    </source>
</evidence>
<name>A0ABS6S0R2_9BACT</name>